<keyword evidence="5 8" id="KW-0460">Magnesium</keyword>
<feature type="binding site" evidence="8">
    <location>
        <position position="24"/>
    </location>
    <ligand>
        <name>Mg(2+)</name>
        <dbReference type="ChEBI" id="CHEBI:18420"/>
    </ligand>
</feature>
<comment type="similarity">
    <text evidence="8">Belongs to the P-Pant transferase superfamily. AcpS family.</text>
</comment>
<evidence type="ECO:0000256" key="3">
    <source>
        <dbReference type="ARBA" id="ARBA00022723"/>
    </source>
</evidence>
<dbReference type="OrthoDB" id="517356at2"/>
<evidence type="ECO:0000256" key="7">
    <source>
        <dbReference type="ARBA" id="ARBA00023160"/>
    </source>
</evidence>
<dbReference type="SUPFAM" id="SSF56214">
    <property type="entry name" value="4'-phosphopantetheinyl transferase"/>
    <property type="match status" value="1"/>
</dbReference>
<keyword evidence="6 8" id="KW-0443">Lipid metabolism</keyword>
<dbReference type="GO" id="GO:0000287">
    <property type="term" value="F:magnesium ion binding"/>
    <property type="evidence" value="ECO:0007669"/>
    <property type="project" value="UniProtKB-UniRule"/>
</dbReference>
<dbReference type="NCBIfam" id="NF000832">
    <property type="entry name" value="PRK00070.3-2"/>
    <property type="match status" value="1"/>
</dbReference>
<sequence length="152" mass="16516">MPRQSPPEFAGRPAAHCRVRVGVDLVDVERLERLLGANPGAADELFTVAEQAYCEGKRRRVEHLAARFAAKEAVLKAFGTGLGQRMRWTDVEIVNTPLGRPTVRLDGAVAARARERGVSEVEVSLTHTAGLAMAQAVVVSRTERRDQACVST</sequence>
<dbReference type="Gene3D" id="3.90.470.20">
    <property type="entry name" value="4'-phosphopantetheinyl transferase domain"/>
    <property type="match status" value="1"/>
</dbReference>
<evidence type="ECO:0000256" key="4">
    <source>
        <dbReference type="ARBA" id="ARBA00022832"/>
    </source>
</evidence>
<dbReference type="GO" id="GO:0008897">
    <property type="term" value="F:holo-[acyl-carrier-protein] synthase activity"/>
    <property type="evidence" value="ECO:0007669"/>
    <property type="project" value="UniProtKB-UniRule"/>
</dbReference>
<dbReference type="EC" id="2.7.8.7" evidence="8"/>
<dbReference type="GO" id="GO:0005737">
    <property type="term" value="C:cytoplasm"/>
    <property type="evidence" value="ECO:0007669"/>
    <property type="project" value="UniProtKB-SubCell"/>
</dbReference>
<evidence type="ECO:0000313" key="11">
    <source>
        <dbReference type="Proteomes" id="UP000182977"/>
    </source>
</evidence>
<keyword evidence="1 8" id="KW-0444">Lipid biosynthesis</keyword>
<keyword evidence="2 8" id="KW-0808">Transferase</keyword>
<dbReference type="Pfam" id="PF01648">
    <property type="entry name" value="ACPS"/>
    <property type="match status" value="1"/>
</dbReference>
<keyword evidence="7 8" id="KW-0275">Fatty acid biosynthesis</keyword>
<dbReference type="GO" id="GO:0006633">
    <property type="term" value="P:fatty acid biosynthetic process"/>
    <property type="evidence" value="ECO:0007669"/>
    <property type="project" value="UniProtKB-UniRule"/>
</dbReference>
<comment type="catalytic activity">
    <reaction evidence="8">
        <text>apo-[ACP] + CoA = holo-[ACP] + adenosine 3',5'-bisphosphate + H(+)</text>
        <dbReference type="Rhea" id="RHEA:12068"/>
        <dbReference type="Rhea" id="RHEA-COMP:9685"/>
        <dbReference type="Rhea" id="RHEA-COMP:9690"/>
        <dbReference type="ChEBI" id="CHEBI:15378"/>
        <dbReference type="ChEBI" id="CHEBI:29999"/>
        <dbReference type="ChEBI" id="CHEBI:57287"/>
        <dbReference type="ChEBI" id="CHEBI:58343"/>
        <dbReference type="ChEBI" id="CHEBI:64479"/>
        <dbReference type="EC" id="2.7.8.7"/>
    </reaction>
</comment>
<name>A0A1H2I6G4_9ACTN</name>
<dbReference type="InterPro" id="IPR004568">
    <property type="entry name" value="Ppantetheine-prot_Trfase_dom"/>
</dbReference>
<dbReference type="STRING" id="419479.SAMN04488563_1473"/>
<comment type="function">
    <text evidence="8">Transfers the 4'-phosphopantetheine moiety from coenzyme A to a Ser of acyl-carrier-protein.</text>
</comment>
<keyword evidence="11" id="KW-1185">Reference proteome</keyword>
<dbReference type="NCBIfam" id="TIGR00556">
    <property type="entry name" value="pantethn_trn"/>
    <property type="match status" value="1"/>
</dbReference>
<dbReference type="Proteomes" id="UP000182977">
    <property type="component" value="Chromosome I"/>
</dbReference>
<gene>
    <name evidence="8" type="primary">acpS</name>
    <name evidence="10" type="ORF">SAMN04488563_1473</name>
</gene>
<feature type="binding site" evidence="8">
    <location>
        <position position="72"/>
    </location>
    <ligand>
        <name>Mg(2+)</name>
        <dbReference type="ChEBI" id="CHEBI:18420"/>
    </ligand>
</feature>
<keyword evidence="8" id="KW-0963">Cytoplasm</keyword>
<dbReference type="NCBIfam" id="TIGR00516">
    <property type="entry name" value="acpS"/>
    <property type="match status" value="1"/>
</dbReference>
<accession>A0A1H2I6G4</accession>
<evidence type="ECO:0000259" key="9">
    <source>
        <dbReference type="Pfam" id="PF01648"/>
    </source>
</evidence>
<protein>
    <recommendedName>
        <fullName evidence="8">Holo-[acyl-carrier-protein] synthase</fullName>
        <shortName evidence="8">Holo-ACP synthase</shortName>
        <ecNumber evidence="8">2.7.8.7</ecNumber>
    </recommendedName>
    <alternativeName>
        <fullName evidence="8">4'-phosphopantetheinyl transferase AcpS</fullName>
    </alternativeName>
</protein>
<comment type="cofactor">
    <cofactor evidence="8">
        <name>Mg(2+)</name>
        <dbReference type="ChEBI" id="CHEBI:18420"/>
    </cofactor>
</comment>
<feature type="domain" description="4'-phosphopantetheinyl transferase" evidence="9">
    <location>
        <begin position="20"/>
        <end position="113"/>
    </location>
</feature>
<dbReference type="HAMAP" id="MF_00101">
    <property type="entry name" value="AcpS"/>
    <property type="match status" value="1"/>
</dbReference>
<evidence type="ECO:0000256" key="6">
    <source>
        <dbReference type="ARBA" id="ARBA00023098"/>
    </source>
</evidence>
<keyword evidence="4 8" id="KW-0276">Fatty acid metabolism</keyword>
<evidence type="ECO:0000256" key="8">
    <source>
        <dbReference type="HAMAP-Rule" id="MF_00101"/>
    </source>
</evidence>
<evidence type="ECO:0000256" key="2">
    <source>
        <dbReference type="ARBA" id="ARBA00022679"/>
    </source>
</evidence>
<evidence type="ECO:0000256" key="5">
    <source>
        <dbReference type="ARBA" id="ARBA00022842"/>
    </source>
</evidence>
<evidence type="ECO:0000256" key="1">
    <source>
        <dbReference type="ARBA" id="ARBA00022516"/>
    </source>
</evidence>
<dbReference type="InterPro" id="IPR002582">
    <property type="entry name" value="ACPS"/>
</dbReference>
<dbReference type="AlphaFoldDB" id="A0A1H2I6G4"/>
<comment type="subcellular location">
    <subcellularLocation>
        <location evidence="8">Cytoplasm</location>
    </subcellularLocation>
</comment>
<organism evidence="10 11">
    <name type="scientific">Jiangella alkaliphila</name>
    <dbReference type="NCBI Taxonomy" id="419479"/>
    <lineage>
        <taxon>Bacteria</taxon>
        <taxon>Bacillati</taxon>
        <taxon>Actinomycetota</taxon>
        <taxon>Actinomycetes</taxon>
        <taxon>Jiangellales</taxon>
        <taxon>Jiangellaceae</taxon>
        <taxon>Jiangella</taxon>
    </lineage>
</organism>
<dbReference type="InterPro" id="IPR008278">
    <property type="entry name" value="4-PPantetheinyl_Trfase_dom"/>
</dbReference>
<dbReference type="RefSeq" id="WP_046767843.1">
    <property type="nucleotide sequence ID" value="NZ_KQ061223.1"/>
</dbReference>
<proteinExistence type="inferred from homology"/>
<keyword evidence="3 8" id="KW-0479">Metal-binding</keyword>
<dbReference type="EMBL" id="LT629791">
    <property type="protein sequence ID" value="SDU39689.1"/>
    <property type="molecule type" value="Genomic_DNA"/>
</dbReference>
<evidence type="ECO:0000313" key="10">
    <source>
        <dbReference type="EMBL" id="SDU39689.1"/>
    </source>
</evidence>
<reference evidence="11" key="1">
    <citation type="submission" date="2016-10" db="EMBL/GenBank/DDBJ databases">
        <authorList>
            <person name="Varghese N."/>
            <person name="Submissions S."/>
        </authorList>
    </citation>
    <scope>NUCLEOTIDE SEQUENCE [LARGE SCALE GENOMIC DNA]</scope>
    <source>
        <strain evidence="11">DSM 45079</strain>
    </source>
</reference>
<dbReference type="InterPro" id="IPR037143">
    <property type="entry name" value="4-PPantetheinyl_Trfase_dom_sf"/>
</dbReference>